<dbReference type="OrthoDB" id="9839691at2"/>
<feature type="region of interest" description="Disordered" evidence="1">
    <location>
        <begin position="177"/>
        <end position="210"/>
    </location>
</feature>
<dbReference type="Pfam" id="PF07310">
    <property type="entry name" value="PAS_5"/>
    <property type="match status" value="1"/>
</dbReference>
<dbReference type="InterPro" id="IPR009922">
    <property type="entry name" value="DUF1457"/>
</dbReference>
<evidence type="ECO:0000256" key="1">
    <source>
        <dbReference type="SAM" id="MobiDB-lite"/>
    </source>
</evidence>
<reference evidence="2 3" key="1">
    <citation type="journal article" date="2016" name="Int. J. Syst. Evol. Microbiol.">
        <title>Pyruvatibacter mobilis gen. nov., sp. nov., a marine bacterium from the culture broth of Picochlorum sp. 122.</title>
        <authorList>
            <person name="Wang G."/>
            <person name="Tang M."/>
            <person name="Wu H."/>
            <person name="Dai S."/>
            <person name="Li T."/>
            <person name="Chen C."/>
            <person name="He H."/>
            <person name="Fan J."/>
            <person name="Xiang W."/>
            <person name="Li X."/>
        </authorList>
    </citation>
    <scope>NUCLEOTIDE SEQUENCE [LARGE SCALE GENOMIC DNA]</scope>
    <source>
        <strain evidence="2 3">GYP-11</strain>
    </source>
</reference>
<evidence type="ECO:0000313" key="3">
    <source>
        <dbReference type="Proteomes" id="UP000470384"/>
    </source>
</evidence>
<dbReference type="GeneID" id="300653574"/>
<evidence type="ECO:0000313" key="2">
    <source>
        <dbReference type="EMBL" id="NBG94593.1"/>
    </source>
</evidence>
<organism evidence="2 3">
    <name type="scientific">Pyruvatibacter mobilis</name>
    <dbReference type="NCBI Taxonomy" id="1712261"/>
    <lineage>
        <taxon>Bacteria</taxon>
        <taxon>Pseudomonadati</taxon>
        <taxon>Pseudomonadota</taxon>
        <taxon>Alphaproteobacteria</taxon>
        <taxon>Hyphomicrobiales</taxon>
        <taxon>Parvibaculaceae</taxon>
        <taxon>Pyruvatibacter</taxon>
    </lineage>
</organism>
<comment type="caution">
    <text evidence="2">The sequence shown here is derived from an EMBL/GenBank/DDBJ whole genome shotgun (WGS) entry which is preliminary data.</text>
</comment>
<accession>A0A845Q7I8</accession>
<dbReference type="Proteomes" id="UP000470384">
    <property type="component" value="Unassembled WGS sequence"/>
</dbReference>
<dbReference type="EMBL" id="WXYQ01000001">
    <property type="protein sequence ID" value="NBG94593.1"/>
    <property type="molecule type" value="Genomic_DNA"/>
</dbReference>
<proteinExistence type="predicted"/>
<name>A0A845Q7I8_9HYPH</name>
<dbReference type="RefSeq" id="WP_160586668.1">
    <property type="nucleotide sequence ID" value="NZ_BMHN01000001.1"/>
</dbReference>
<gene>
    <name evidence="2" type="ORF">GTQ45_02455</name>
</gene>
<sequence>MQFTVGNQRLLEVWRRKRSGGKAVPRCNPQDFIKTQSVGENLLLQVKAEDTSVHVAYCGGNIERLIGVDLTGIVVSKVFAGREHEELQDMQRAKFLRPMGIHSLSKARKSNGDDVIAEMLQLPVINSATERVVYVIGAFEHRHTDTTSNLGGGLHHRELLMRTVFDIRSLEPVDSLFTHPRPAARPAQDLPEYDLAPLSPVSPHPAADDVDREVIEL</sequence>
<protein>
    <submittedName>
        <fullName evidence="2">PAS domain-containing protein</fullName>
    </submittedName>
</protein>
<dbReference type="AlphaFoldDB" id="A0A845Q7I8"/>
<keyword evidence="3" id="KW-1185">Reference proteome</keyword>